<keyword evidence="4 7" id="KW-0812">Transmembrane</keyword>
<accession>A0A840AKX8</accession>
<evidence type="ECO:0000256" key="1">
    <source>
        <dbReference type="ARBA" id="ARBA00004141"/>
    </source>
</evidence>
<evidence type="ECO:0000256" key="5">
    <source>
        <dbReference type="ARBA" id="ARBA00022989"/>
    </source>
</evidence>
<feature type="transmembrane region" description="Helical" evidence="7">
    <location>
        <begin position="253"/>
        <end position="273"/>
    </location>
</feature>
<dbReference type="PANTHER" id="PTHR48090">
    <property type="entry name" value="UNDECAPRENYL-PHOSPHATE 4-DEOXY-4-FORMAMIDO-L-ARABINOSE TRANSFERASE-RELATED"/>
    <property type="match status" value="1"/>
</dbReference>
<dbReference type="InterPro" id="IPR050256">
    <property type="entry name" value="Glycosyltransferase_2"/>
</dbReference>
<dbReference type="Proteomes" id="UP000553963">
    <property type="component" value="Unassembled WGS sequence"/>
</dbReference>
<feature type="domain" description="Glycosyltransferase 2-like" evidence="8">
    <location>
        <begin position="24"/>
        <end position="192"/>
    </location>
</feature>
<dbReference type="PANTHER" id="PTHR48090:SF1">
    <property type="entry name" value="PROPHAGE BACTOPRENOL GLUCOSYL TRANSFERASE HOMOLOG"/>
    <property type="match status" value="1"/>
</dbReference>
<evidence type="ECO:0000256" key="2">
    <source>
        <dbReference type="ARBA" id="ARBA00022676"/>
    </source>
</evidence>
<dbReference type="AlphaFoldDB" id="A0A840AKX8"/>
<evidence type="ECO:0000256" key="4">
    <source>
        <dbReference type="ARBA" id="ARBA00022692"/>
    </source>
</evidence>
<keyword evidence="10" id="KW-1185">Reference proteome</keyword>
<comment type="caution">
    <text evidence="9">The sequence shown here is derived from an EMBL/GenBank/DDBJ whole genome shotgun (WGS) entry which is preliminary data.</text>
</comment>
<dbReference type="Pfam" id="PF00535">
    <property type="entry name" value="Glycos_transf_2"/>
    <property type="match status" value="1"/>
</dbReference>
<evidence type="ECO:0000256" key="3">
    <source>
        <dbReference type="ARBA" id="ARBA00022679"/>
    </source>
</evidence>
<gene>
    <name evidence="9" type="ORF">GGR25_000716</name>
</gene>
<dbReference type="InterPro" id="IPR001173">
    <property type="entry name" value="Glyco_trans_2-like"/>
</dbReference>
<organism evidence="9 10">
    <name type="scientific">Kaistia hirudinis</name>
    <dbReference type="NCBI Taxonomy" id="1293440"/>
    <lineage>
        <taxon>Bacteria</taxon>
        <taxon>Pseudomonadati</taxon>
        <taxon>Pseudomonadota</taxon>
        <taxon>Alphaproteobacteria</taxon>
        <taxon>Hyphomicrobiales</taxon>
        <taxon>Kaistiaceae</taxon>
        <taxon>Kaistia</taxon>
    </lineage>
</organism>
<dbReference type="CDD" id="cd04187">
    <property type="entry name" value="DPM1_like_bac"/>
    <property type="match status" value="1"/>
</dbReference>
<evidence type="ECO:0000256" key="7">
    <source>
        <dbReference type="SAM" id="Phobius"/>
    </source>
</evidence>
<keyword evidence="6 7" id="KW-0472">Membrane</keyword>
<name>A0A840AKX8_9HYPH</name>
<dbReference type="Gene3D" id="3.90.550.10">
    <property type="entry name" value="Spore Coat Polysaccharide Biosynthesis Protein SpsA, Chain A"/>
    <property type="match status" value="1"/>
</dbReference>
<evidence type="ECO:0000259" key="8">
    <source>
        <dbReference type="Pfam" id="PF00535"/>
    </source>
</evidence>
<evidence type="ECO:0000313" key="9">
    <source>
        <dbReference type="EMBL" id="MBB3929697.1"/>
    </source>
</evidence>
<sequence length="341" mass="37693">MKPDLSGEGNPFQGGSGQPPPALTIIVPCYNEEEVLPAASSALKSLLQDLIAERLVAEESRILFIDDGSRDRTWSLIAQLARGDRLLSGLKLSGNRGHQNAVLAGILTAPGDLTITIDADLQDDLGAIRGMIEANREGADIVYGVRGARDSDTQFKRLTAEGYYRLLHALGVDIIFNHADYRLMSRRAVEALREFGEVNLFLRGIIPQLGFRTAKVEYDRKPRLAGESKYPLRRMLGLAIDGITSFSTRPLRWISIAGLVISALSFLLAAWALVSHSLNFAVPGWASTVIPLYFLGGIQLLSIGVIGEYIGKIYMESKRRPRFIVEETLNFERHRMDSNRD</sequence>
<feature type="transmembrane region" description="Helical" evidence="7">
    <location>
        <begin position="285"/>
        <end position="310"/>
    </location>
</feature>
<evidence type="ECO:0000256" key="6">
    <source>
        <dbReference type="ARBA" id="ARBA00023136"/>
    </source>
</evidence>
<dbReference type="GO" id="GO:0016757">
    <property type="term" value="F:glycosyltransferase activity"/>
    <property type="evidence" value="ECO:0007669"/>
    <property type="project" value="UniProtKB-KW"/>
</dbReference>
<evidence type="ECO:0000313" key="10">
    <source>
        <dbReference type="Proteomes" id="UP000553963"/>
    </source>
</evidence>
<protein>
    <submittedName>
        <fullName evidence="9">Glycosyltransferase involved in cell wall biosynthesis</fullName>
    </submittedName>
</protein>
<reference evidence="9 10" key="1">
    <citation type="submission" date="2020-08" db="EMBL/GenBank/DDBJ databases">
        <title>Genomic Encyclopedia of Type Strains, Phase IV (KMG-IV): sequencing the most valuable type-strain genomes for metagenomic binning, comparative biology and taxonomic classification.</title>
        <authorList>
            <person name="Goeker M."/>
        </authorList>
    </citation>
    <scope>NUCLEOTIDE SEQUENCE [LARGE SCALE GENOMIC DNA]</scope>
    <source>
        <strain evidence="9 10">DSM 25966</strain>
    </source>
</reference>
<dbReference type="GO" id="GO:0005886">
    <property type="term" value="C:plasma membrane"/>
    <property type="evidence" value="ECO:0007669"/>
    <property type="project" value="TreeGrafter"/>
</dbReference>
<dbReference type="InterPro" id="IPR029044">
    <property type="entry name" value="Nucleotide-diphossugar_trans"/>
</dbReference>
<dbReference type="RefSeq" id="WP_343067959.1">
    <property type="nucleotide sequence ID" value="NZ_JACIDS010000001.1"/>
</dbReference>
<keyword evidence="5 7" id="KW-1133">Transmembrane helix</keyword>
<dbReference type="SUPFAM" id="SSF53448">
    <property type="entry name" value="Nucleotide-diphospho-sugar transferases"/>
    <property type="match status" value="1"/>
</dbReference>
<keyword evidence="3 9" id="KW-0808">Transferase</keyword>
<keyword evidence="2" id="KW-0328">Glycosyltransferase</keyword>
<comment type="subcellular location">
    <subcellularLocation>
        <location evidence="1">Membrane</location>
        <topology evidence="1">Multi-pass membrane protein</topology>
    </subcellularLocation>
</comment>
<proteinExistence type="predicted"/>
<dbReference type="EMBL" id="JACIDS010000001">
    <property type="protein sequence ID" value="MBB3929697.1"/>
    <property type="molecule type" value="Genomic_DNA"/>
</dbReference>